<comment type="caution">
    <text evidence="2">The sequence shown here is derived from an EMBL/GenBank/DDBJ whole genome shotgun (WGS) entry which is preliminary data.</text>
</comment>
<dbReference type="InterPro" id="IPR041698">
    <property type="entry name" value="Methyltransf_25"/>
</dbReference>
<name>A0A4R7J9S1_9ACTN</name>
<dbReference type="Gene3D" id="3.40.50.150">
    <property type="entry name" value="Vaccinia Virus protein VP39"/>
    <property type="match status" value="1"/>
</dbReference>
<gene>
    <name evidence="2" type="ORF">CLV29_0958</name>
</gene>
<dbReference type="CDD" id="cd02440">
    <property type="entry name" value="AdoMet_MTases"/>
    <property type="match status" value="1"/>
</dbReference>
<sequence length="301" mass="33597">MGLERLDLDTPIDAFAPLVDGAYVDPVVTVRRVGRRDRRGRGIHTTSFDLHNRDARLEVRHCLPPEELSNTLSVRLASELFETGWLRGSTLFERIFTGIVRSFAEDPLDSWELFYRNTMAGRPTPPPGGGEDATLGPVHDHLHALLTEDTIGSVLDLASCFGFLPLELSARGFDVTATDADADIVELLAAVAGRLRSELRVDRVDARRLPYRDNSFDTVLALHLLEHLPPEDGESVVEQVIRVATRRAIIAVPFEDEPNESYGHLRTIALSDLHRWGERSGLPYHAYEHHGGWLIIDCGRS</sequence>
<protein>
    <submittedName>
        <fullName evidence="2">Methyltransferase family protein</fullName>
    </submittedName>
</protein>
<feature type="domain" description="Methyltransferase" evidence="1">
    <location>
        <begin position="154"/>
        <end position="243"/>
    </location>
</feature>
<keyword evidence="3" id="KW-1185">Reference proteome</keyword>
<keyword evidence="2" id="KW-0489">Methyltransferase</keyword>
<evidence type="ECO:0000313" key="2">
    <source>
        <dbReference type="EMBL" id="TDT33347.1"/>
    </source>
</evidence>
<dbReference type="GO" id="GO:0008168">
    <property type="term" value="F:methyltransferase activity"/>
    <property type="evidence" value="ECO:0007669"/>
    <property type="project" value="UniProtKB-KW"/>
</dbReference>
<keyword evidence="2" id="KW-0808">Transferase</keyword>
<dbReference type="NCBIfam" id="NF041255">
    <property type="entry name" value="mycofact_MftM"/>
    <property type="match status" value="1"/>
</dbReference>
<organism evidence="2 3">
    <name type="scientific">Naumannella halotolerans</name>
    <dbReference type="NCBI Taxonomy" id="993414"/>
    <lineage>
        <taxon>Bacteria</taxon>
        <taxon>Bacillati</taxon>
        <taxon>Actinomycetota</taxon>
        <taxon>Actinomycetes</taxon>
        <taxon>Propionibacteriales</taxon>
        <taxon>Propionibacteriaceae</taxon>
        <taxon>Naumannella</taxon>
    </lineage>
</organism>
<dbReference type="SUPFAM" id="SSF53335">
    <property type="entry name" value="S-adenosyl-L-methionine-dependent methyltransferases"/>
    <property type="match status" value="1"/>
</dbReference>
<dbReference type="InterPro" id="IPR029063">
    <property type="entry name" value="SAM-dependent_MTases_sf"/>
</dbReference>
<dbReference type="Proteomes" id="UP000295371">
    <property type="component" value="Unassembled WGS sequence"/>
</dbReference>
<dbReference type="Pfam" id="PF13649">
    <property type="entry name" value="Methyltransf_25"/>
    <property type="match status" value="1"/>
</dbReference>
<dbReference type="GO" id="GO:0032259">
    <property type="term" value="P:methylation"/>
    <property type="evidence" value="ECO:0007669"/>
    <property type="project" value="UniProtKB-KW"/>
</dbReference>
<reference evidence="2 3" key="1">
    <citation type="submission" date="2019-03" db="EMBL/GenBank/DDBJ databases">
        <title>Genomic Encyclopedia of Archaeal and Bacterial Type Strains, Phase II (KMG-II): from individual species to whole genera.</title>
        <authorList>
            <person name="Goeker M."/>
        </authorList>
    </citation>
    <scope>NUCLEOTIDE SEQUENCE [LARGE SCALE GENOMIC DNA]</scope>
    <source>
        <strain evidence="2 3">DSM 24323</strain>
    </source>
</reference>
<proteinExistence type="predicted"/>
<dbReference type="AlphaFoldDB" id="A0A4R7J9S1"/>
<evidence type="ECO:0000313" key="3">
    <source>
        <dbReference type="Proteomes" id="UP000295371"/>
    </source>
</evidence>
<dbReference type="EMBL" id="SOAW01000001">
    <property type="protein sequence ID" value="TDT33347.1"/>
    <property type="molecule type" value="Genomic_DNA"/>
</dbReference>
<evidence type="ECO:0000259" key="1">
    <source>
        <dbReference type="Pfam" id="PF13649"/>
    </source>
</evidence>
<accession>A0A4R7J9S1</accession>